<dbReference type="Pfam" id="PF02401">
    <property type="entry name" value="LYTB"/>
    <property type="match status" value="1"/>
</dbReference>
<protein>
    <recommendedName>
        <fullName evidence="1">4-hydroxy-3-methylbut-2-enyl diphosphate reductase</fullName>
        <shortName evidence="1">HMBPP reductase</shortName>
        <ecNumber evidence="1">1.17.7.4</ecNumber>
    </recommendedName>
</protein>
<keyword evidence="1" id="KW-0414">Isoprene biosynthesis</keyword>
<comment type="function">
    <text evidence="1">Catalyzes the conversion of 1-hydroxy-2-methyl-2-(E)-butenyl 4-diphosphate (HMBPP) into a mixture of isopentenyl diphosphate (IPP) and dimethylallyl diphosphate (DMAPP). Acts in the terminal step of the DOXP/MEP pathway for isoprenoid precursor biosynthesis.</text>
</comment>
<dbReference type="InterPro" id="IPR003451">
    <property type="entry name" value="LytB/IspH"/>
</dbReference>
<dbReference type="GO" id="GO:0050992">
    <property type="term" value="P:dimethylallyl diphosphate biosynthetic process"/>
    <property type="evidence" value="ECO:0007669"/>
    <property type="project" value="UniProtKB-UniRule"/>
</dbReference>
<feature type="binding site" evidence="1">
    <location>
        <position position="273"/>
    </location>
    <ligand>
        <name>isopentenyl diphosphate</name>
        <dbReference type="ChEBI" id="CHEBI:128769"/>
    </ligand>
</feature>
<feature type="binding site" evidence="1">
    <location>
        <position position="275"/>
    </location>
    <ligand>
        <name>isopentenyl diphosphate</name>
        <dbReference type="ChEBI" id="CHEBI:128769"/>
    </ligand>
</feature>
<dbReference type="UniPathway" id="UPA00059">
    <property type="reaction ID" value="UER00105"/>
</dbReference>
<feature type="binding site" evidence="1">
    <location>
        <position position="317"/>
    </location>
    <ligand>
        <name>(2E)-4-hydroxy-3-methylbut-2-enyl diphosphate</name>
        <dbReference type="ChEBI" id="CHEBI:128753"/>
    </ligand>
</feature>
<feature type="binding site" evidence="1">
    <location>
        <position position="317"/>
    </location>
    <ligand>
        <name>isopentenyl diphosphate</name>
        <dbReference type="ChEBI" id="CHEBI:128769"/>
    </ligand>
</feature>
<feature type="binding site" evidence="1">
    <location>
        <position position="91"/>
    </location>
    <ligand>
        <name>isopentenyl diphosphate</name>
        <dbReference type="ChEBI" id="CHEBI:128769"/>
    </ligand>
</feature>
<keyword evidence="1" id="KW-0479">Metal-binding</keyword>
<dbReference type="NCBIfam" id="NF002190">
    <property type="entry name" value="PRK01045.1-4"/>
    <property type="match status" value="1"/>
</dbReference>
<dbReference type="AlphaFoldDB" id="A0A175Y5A1"/>
<feature type="binding site" evidence="1">
    <location>
        <position position="317"/>
    </location>
    <ligand>
        <name>dimethylallyl diphosphate</name>
        <dbReference type="ChEBI" id="CHEBI:57623"/>
    </ligand>
</feature>
<dbReference type="PANTHER" id="PTHR30426">
    <property type="entry name" value="4-HYDROXY-3-METHYLBUT-2-ENYL DIPHOSPHATE REDUCTASE"/>
    <property type="match status" value="1"/>
</dbReference>
<comment type="pathway">
    <text evidence="1">Isoprenoid biosynthesis; dimethylallyl diphosphate biosynthesis; dimethylallyl diphosphate from (2E)-4-hydroxy-3-methylbutenyl diphosphate: step 1/1.</text>
</comment>
<feature type="active site" description="Proton donor" evidence="1">
    <location>
        <position position="176"/>
    </location>
</feature>
<feature type="binding site" evidence="1">
    <location>
        <position position="91"/>
    </location>
    <ligand>
        <name>(2E)-4-hydroxy-3-methylbut-2-enyl diphosphate</name>
        <dbReference type="ChEBI" id="CHEBI:128753"/>
    </ligand>
</feature>
<accession>A0A175Y5A1</accession>
<dbReference type="HAMAP" id="MF_00191">
    <property type="entry name" value="IspH"/>
    <property type="match status" value="1"/>
</dbReference>
<keyword evidence="1" id="KW-0560">Oxidoreductase</keyword>
<comment type="catalytic activity">
    <reaction evidence="1">
        <text>dimethylallyl diphosphate + 2 oxidized [2Fe-2S]-[ferredoxin] + H2O = (2E)-4-hydroxy-3-methylbut-2-enyl diphosphate + 2 reduced [2Fe-2S]-[ferredoxin] + 2 H(+)</text>
        <dbReference type="Rhea" id="RHEA:24825"/>
        <dbReference type="Rhea" id="RHEA-COMP:10000"/>
        <dbReference type="Rhea" id="RHEA-COMP:10001"/>
        <dbReference type="ChEBI" id="CHEBI:15377"/>
        <dbReference type="ChEBI" id="CHEBI:15378"/>
        <dbReference type="ChEBI" id="CHEBI:33737"/>
        <dbReference type="ChEBI" id="CHEBI:33738"/>
        <dbReference type="ChEBI" id="CHEBI:57623"/>
        <dbReference type="ChEBI" id="CHEBI:128753"/>
        <dbReference type="EC" id="1.17.7.4"/>
    </reaction>
</comment>
<keyword evidence="1" id="KW-0411">Iron-sulfur</keyword>
<evidence type="ECO:0000313" key="2">
    <source>
        <dbReference type="EMBL" id="KZB95982.1"/>
    </source>
</evidence>
<dbReference type="EMBL" id="LQCK02000007">
    <property type="protein sequence ID" value="KZB95982.1"/>
    <property type="molecule type" value="Genomic_DNA"/>
</dbReference>
<dbReference type="Proteomes" id="UP000078460">
    <property type="component" value="Unassembled WGS sequence"/>
</dbReference>
<feature type="binding site" evidence="1">
    <location>
        <position position="174"/>
    </location>
    <ligand>
        <name>isopentenyl diphosphate</name>
        <dbReference type="ChEBI" id="CHEBI:128769"/>
    </ligand>
</feature>
<sequence>MSNEQDQRRRGAGVAARTIGTAFRARKQSRKRQDMASISADAAAGTSRLPLDLLIAAPRGFCAGVDRAIRIVELAIEKHGAPVYVRHEIVHNKFVVDTLKAKGAIFVEELDQVPDGVPVVFSAHGVPKSVPAAAEDRGLSYLDATCPLVSKVHRQAERLVDAGRHIIFIGHAGHPEVIGTFGQVPEGAMSLIETVEDAEAFTPPDPANLAFLTQTTLSVDDTAAVVATLQRRFPLMQAPRGEDICYATSNRQAAVKAIAGQCDAMLVIGAPNSSNSVRLVEVAEREGIPARLIQRAADLDWSFLHGVGTLGITAGASAPEQLVRELVDLLATRYDVTEREEETTRETIAFKLPRGLEAA</sequence>
<dbReference type="GO" id="GO:0019288">
    <property type="term" value="P:isopentenyl diphosphate biosynthetic process, methylerythritol 4-phosphate pathway"/>
    <property type="evidence" value="ECO:0007669"/>
    <property type="project" value="UniProtKB-UniRule"/>
</dbReference>
<dbReference type="NCBIfam" id="NF002188">
    <property type="entry name" value="PRK01045.1-2"/>
    <property type="match status" value="1"/>
</dbReference>
<name>A0A175Y5A1_9SPHN</name>
<evidence type="ECO:0000256" key="1">
    <source>
        <dbReference type="HAMAP-Rule" id="MF_00191"/>
    </source>
</evidence>
<feature type="binding site" evidence="1">
    <location>
        <position position="245"/>
    </location>
    <ligand>
        <name>[4Fe-4S] cluster</name>
        <dbReference type="ChEBI" id="CHEBI:49883"/>
    </ligand>
</feature>
<dbReference type="OrthoDB" id="9804068at2"/>
<dbReference type="GO" id="GO:0046872">
    <property type="term" value="F:metal ion binding"/>
    <property type="evidence" value="ECO:0007669"/>
    <property type="project" value="UniProtKB-KW"/>
</dbReference>
<dbReference type="PANTHER" id="PTHR30426:SF0">
    <property type="entry name" value="4-HYDROXY-3-METHYLBUT-2-ENYL DIPHOSPHATE REDUCTASE"/>
    <property type="match status" value="1"/>
</dbReference>
<comment type="cofactor">
    <cofactor evidence="1">
        <name>[4Fe-4S] cluster</name>
        <dbReference type="ChEBI" id="CHEBI:49883"/>
    </cofactor>
    <text evidence="1">Binds 1 [4Fe-4S] cluster per subunit.</text>
</comment>
<feature type="binding site" evidence="1">
    <location>
        <position position="124"/>
    </location>
    <ligand>
        <name>dimethylallyl diphosphate</name>
        <dbReference type="ChEBI" id="CHEBI:57623"/>
    </ligand>
</feature>
<keyword evidence="1" id="KW-0408">Iron</keyword>
<dbReference type="GO" id="GO:0051745">
    <property type="term" value="F:4-hydroxy-3-methylbut-2-enyl diphosphate reductase activity"/>
    <property type="evidence" value="ECO:0007669"/>
    <property type="project" value="UniProtKB-UniRule"/>
</dbReference>
<feature type="binding site" evidence="1">
    <location>
        <position position="273"/>
    </location>
    <ligand>
        <name>(2E)-4-hydroxy-3-methylbut-2-enyl diphosphate</name>
        <dbReference type="ChEBI" id="CHEBI:128753"/>
    </ligand>
</feature>
<dbReference type="GO" id="GO:0051539">
    <property type="term" value="F:4 iron, 4 sulfur cluster binding"/>
    <property type="evidence" value="ECO:0007669"/>
    <property type="project" value="UniProtKB-UniRule"/>
</dbReference>
<feature type="binding site" evidence="1">
    <location>
        <position position="91"/>
    </location>
    <ligand>
        <name>dimethylallyl diphosphate</name>
        <dbReference type="ChEBI" id="CHEBI:57623"/>
    </ligand>
</feature>
<dbReference type="UniPathway" id="UPA00056">
    <property type="reaction ID" value="UER00097"/>
</dbReference>
<feature type="binding site" evidence="1">
    <location>
        <position position="215"/>
    </location>
    <ligand>
        <name>(2E)-4-hydroxy-3-methylbut-2-enyl diphosphate</name>
        <dbReference type="ChEBI" id="CHEBI:128753"/>
    </ligand>
</feature>
<dbReference type="Gene3D" id="3.40.50.11270">
    <property type="match status" value="1"/>
</dbReference>
<keyword evidence="1" id="KW-0004">4Fe-4S</keyword>
<gene>
    <name evidence="1 2" type="primary">ispH</name>
    <name evidence="2" type="ORF">AVM11_15020</name>
</gene>
<dbReference type="Gene3D" id="3.40.1010.20">
    <property type="entry name" value="4-hydroxy-3-methylbut-2-enyl diphosphate reductase, catalytic domain"/>
    <property type="match status" value="2"/>
</dbReference>
<feature type="binding site" evidence="1">
    <location>
        <position position="62"/>
    </location>
    <ligand>
        <name>[4Fe-4S] cluster</name>
        <dbReference type="ChEBI" id="CHEBI:49883"/>
    </ligand>
</feature>
<feature type="binding site" evidence="1">
    <location>
        <position position="146"/>
    </location>
    <ligand>
        <name>[4Fe-4S] cluster</name>
        <dbReference type="ChEBI" id="CHEBI:49883"/>
    </ligand>
</feature>
<comment type="pathway">
    <text evidence="1">Isoprenoid biosynthesis; isopentenyl diphosphate biosynthesis via DXP pathway; isopentenyl diphosphate from 1-deoxy-D-xylulose 5-phosphate: step 6/6.</text>
</comment>
<feature type="binding site" evidence="1">
    <location>
        <position position="124"/>
    </location>
    <ligand>
        <name>(2E)-4-hydroxy-3-methylbut-2-enyl diphosphate</name>
        <dbReference type="ChEBI" id="CHEBI:128753"/>
    </ligand>
</feature>
<feature type="binding site" evidence="1">
    <location>
        <position position="274"/>
    </location>
    <ligand>
        <name>(2E)-4-hydroxy-3-methylbut-2-enyl diphosphate</name>
        <dbReference type="ChEBI" id="CHEBI:128753"/>
    </ligand>
</feature>
<reference evidence="2" key="1">
    <citation type="submission" date="2016-03" db="EMBL/GenBank/DDBJ databases">
        <title>Sphingomonas melonis TY, whole genome shotgun sequencing.</title>
        <authorList>
            <person name="Wang H."/>
            <person name="Zhu P."/>
        </authorList>
    </citation>
    <scope>NUCLEOTIDE SEQUENCE [LARGE SCALE GENOMIC DNA]</scope>
    <source>
        <strain evidence="2">TY</strain>
    </source>
</reference>
<dbReference type="GO" id="GO:0016114">
    <property type="term" value="P:terpenoid biosynthetic process"/>
    <property type="evidence" value="ECO:0007669"/>
    <property type="project" value="UniProtKB-UniRule"/>
</dbReference>
<feature type="binding site" evidence="1">
    <location>
        <position position="174"/>
    </location>
    <ligand>
        <name>dimethylallyl diphosphate</name>
        <dbReference type="ChEBI" id="CHEBI:57623"/>
    </ligand>
</feature>
<feature type="binding site" evidence="1">
    <location>
        <position position="275"/>
    </location>
    <ligand>
        <name>dimethylallyl diphosphate</name>
        <dbReference type="ChEBI" id="CHEBI:57623"/>
    </ligand>
</feature>
<dbReference type="CDD" id="cd13944">
    <property type="entry name" value="lytB_ispH"/>
    <property type="match status" value="1"/>
</dbReference>
<dbReference type="KEGG" id="smy:BJP26_01010"/>
<dbReference type="NCBIfam" id="TIGR00216">
    <property type="entry name" value="ispH_lytB"/>
    <property type="match status" value="1"/>
</dbReference>
<comment type="caution">
    <text evidence="2">The sequence shown here is derived from an EMBL/GenBank/DDBJ whole genome shotgun (WGS) entry which is preliminary data.</text>
</comment>
<feature type="binding site" evidence="1">
    <location>
        <position position="274"/>
    </location>
    <ligand>
        <name>isopentenyl diphosphate</name>
        <dbReference type="ChEBI" id="CHEBI:128769"/>
    </ligand>
</feature>
<feature type="binding site" evidence="1">
    <location>
        <position position="124"/>
    </location>
    <ligand>
        <name>isopentenyl diphosphate</name>
        <dbReference type="ChEBI" id="CHEBI:128769"/>
    </ligand>
</feature>
<dbReference type="STRING" id="621456.BJP26_01010"/>
<organism evidence="2 3">
    <name type="scientific">Sphingomonas melonis TY</name>
    <dbReference type="NCBI Taxonomy" id="621456"/>
    <lineage>
        <taxon>Bacteria</taxon>
        <taxon>Pseudomonadati</taxon>
        <taxon>Pseudomonadota</taxon>
        <taxon>Alphaproteobacteria</taxon>
        <taxon>Sphingomonadales</taxon>
        <taxon>Sphingomonadaceae</taxon>
        <taxon>Sphingomonas</taxon>
    </lineage>
</organism>
<feature type="binding site" evidence="1">
    <location>
        <position position="174"/>
    </location>
    <ligand>
        <name>(2E)-4-hydroxy-3-methylbut-2-enyl diphosphate</name>
        <dbReference type="ChEBI" id="CHEBI:128753"/>
    </ligand>
</feature>
<proteinExistence type="inferred from homology"/>
<feature type="binding site" evidence="1">
    <location>
        <position position="274"/>
    </location>
    <ligand>
        <name>dimethylallyl diphosphate</name>
        <dbReference type="ChEBI" id="CHEBI:57623"/>
    </ligand>
</feature>
<evidence type="ECO:0000313" key="3">
    <source>
        <dbReference type="Proteomes" id="UP000078460"/>
    </source>
</evidence>
<comment type="catalytic activity">
    <reaction evidence="1">
        <text>isopentenyl diphosphate + 2 oxidized [2Fe-2S]-[ferredoxin] + H2O = (2E)-4-hydroxy-3-methylbut-2-enyl diphosphate + 2 reduced [2Fe-2S]-[ferredoxin] + 2 H(+)</text>
        <dbReference type="Rhea" id="RHEA:24488"/>
        <dbReference type="Rhea" id="RHEA-COMP:10000"/>
        <dbReference type="Rhea" id="RHEA-COMP:10001"/>
        <dbReference type="ChEBI" id="CHEBI:15377"/>
        <dbReference type="ChEBI" id="CHEBI:15378"/>
        <dbReference type="ChEBI" id="CHEBI:33737"/>
        <dbReference type="ChEBI" id="CHEBI:33738"/>
        <dbReference type="ChEBI" id="CHEBI:128753"/>
        <dbReference type="ChEBI" id="CHEBI:128769"/>
        <dbReference type="EC" id="1.17.7.4"/>
    </reaction>
</comment>
<dbReference type="EC" id="1.17.7.4" evidence="1"/>
<feature type="binding site" evidence="1">
    <location>
        <position position="275"/>
    </location>
    <ligand>
        <name>(2E)-4-hydroxy-3-methylbut-2-enyl diphosphate</name>
        <dbReference type="ChEBI" id="CHEBI:128753"/>
    </ligand>
</feature>
<keyword evidence="3" id="KW-1185">Reference proteome</keyword>
<comment type="similarity">
    <text evidence="1">Belongs to the IspH family.</text>
</comment>
<feature type="binding site" evidence="1">
    <location>
        <position position="273"/>
    </location>
    <ligand>
        <name>dimethylallyl diphosphate</name>
        <dbReference type="ChEBI" id="CHEBI:57623"/>
    </ligand>
</feature>